<feature type="region of interest" description="Disordered" evidence="1">
    <location>
        <begin position="92"/>
        <end position="113"/>
    </location>
</feature>
<dbReference type="PROSITE" id="PS00028">
    <property type="entry name" value="ZINC_FINGER_C2H2_1"/>
    <property type="match status" value="1"/>
</dbReference>
<dbReference type="AlphaFoldDB" id="A0A9W6WWT0"/>
<evidence type="ECO:0000256" key="1">
    <source>
        <dbReference type="SAM" id="MobiDB-lite"/>
    </source>
</evidence>
<dbReference type="InterPro" id="IPR013087">
    <property type="entry name" value="Znf_C2H2_type"/>
</dbReference>
<comment type="caution">
    <text evidence="3">The sequence shown here is derived from an EMBL/GenBank/DDBJ whole genome shotgun (WGS) entry which is preliminary data.</text>
</comment>
<accession>A0A9W6WWT0</accession>
<sequence length="211" mass="22400">MPTTPSAKSDPCKPWFAVEGGGDRNTEKTSINANFKRHICTGSSTECLLNDANCGMYSSKYVSEVPSKNSSSFPCTNRSCLSALVCTSDSRMHRRSTHGNPTKKPPPKPHVTTATAATCPALPQLAPVGSTDTFPSASQFTSRSTASPTGTRWLACCCRLCPGLTAAAAEFLQVVGNEANTVAEGTAKKENYRITQEHVMAALEVGSEMEC</sequence>
<evidence type="ECO:0000313" key="3">
    <source>
        <dbReference type="EMBL" id="GMF19712.1"/>
    </source>
</evidence>
<feature type="region of interest" description="Disordered" evidence="1">
    <location>
        <begin position="1"/>
        <end position="26"/>
    </location>
</feature>
<evidence type="ECO:0000313" key="4">
    <source>
        <dbReference type="Proteomes" id="UP001165121"/>
    </source>
</evidence>
<keyword evidence="4" id="KW-1185">Reference proteome</keyword>
<protein>
    <submittedName>
        <fullName evidence="3">Unnamed protein product</fullName>
    </submittedName>
</protein>
<evidence type="ECO:0000259" key="2">
    <source>
        <dbReference type="PROSITE" id="PS00028"/>
    </source>
</evidence>
<reference evidence="3" key="1">
    <citation type="submission" date="2023-04" db="EMBL/GenBank/DDBJ databases">
        <title>Phytophthora fragariaefolia NBRC 109709.</title>
        <authorList>
            <person name="Ichikawa N."/>
            <person name="Sato H."/>
            <person name="Tonouchi N."/>
        </authorList>
    </citation>
    <scope>NUCLEOTIDE SEQUENCE</scope>
    <source>
        <strain evidence="3">NBRC 109709</strain>
    </source>
</reference>
<name>A0A9W6WWT0_9STRA</name>
<gene>
    <name evidence="3" type="ORF">Pfra01_000214000</name>
</gene>
<dbReference type="EMBL" id="BSXT01000171">
    <property type="protein sequence ID" value="GMF19712.1"/>
    <property type="molecule type" value="Genomic_DNA"/>
</dbReference>
<feature type="domain" description="C2H2-type" evidence="2">
    <location>
        <begin position="75"/>
        <end position="98"/>
    </location>
</feature>
<dbReference type="Proteomes" id="UP001165121">
    <property type="component" value="Unassembled WGS sequence"/>
</dbReference>
<organism evidence="3 4">
    <name type="scientific">Phytophthora fragariaefolia</name>
    <dbReference type="NCBI Taxonomy" id="1490495"/>
    <lineage>
        <taxon>Eukaryota</taxon>
        <taxon>Sar</taxon>
        <taxon>Stramenopiles</taxon>
        <taxon>Oomycota</taxon>
        <taxon>Peronosporomycetes</taxon>
        <taxon>Peronosporales</taxon>
        <taxon>Peronosporaceae</taxon>
        <taxon>Phytophthora</taxon>
    </lineage>
</organism>
<proteinExistence type="predicted"/>
<dbReference type="OrthoDB" id="601405at2759"/>